<gene>
    <name evidence="3" type="ORF">SP6_30_01430</name>
</gene>
<keyword evidence="2" id="KW-1133">Transmembrane helix</keyword>
<keyword evidence="4" id="KW-1185">Reference proteome</keyword>
<evidence type="ECO:0000256" key="1">
    <source>
        <dbReference type="SAM" id="MobiDB-lite"/>
    </source>
</evidence>
<protein>
    <submittedName>
        <fullName evidence="3">DNA, contig: SP630</fullName>
    </submittedName>
</protein>
<dbReference type="EMBL" id="BBJS01000030">
    <property type="protein sequence ID" value="GAN14002.1"/>
    <property type="molecule type" value="Genomic_DNA"/>
</dbReference>
<feature type="compositionally biased region" description="Basic and acidic residues" evidence="1">
    <location>
        <begin position="257"/>
        <end position="267"/>
    </location>
</feature>
<accession>A0A0C9NCH2</accession>
<organism evidence="3 4">
    <name type="scientific">Sphingomonas paucimobilis NBRC 13935</name>
    <dbReference type="NCBI Taxonomy" id="1219050"/>
    <lineage>
        <taxon>Bacteria</taxon>
        <taxon>Pseudomonadati</taxon>
        <taxon>Pseudomonadota</taxon>
        <taxon>Alphaproteobacteria</taxon>
        <taxon>Sphingomonadales</taxon>
        <taxon>Sphingomonadaceae</taxon>
        <taxon>Sphingomonas</taxon>
    </lineage>
</organism>
<keyword evidence="2" id="KW-0812">Transmembrane</keyword>
<dbReference type="RefSeq" id="WP_007404906.1">
    <property type="nucleotide sequence ID" value="NZ_BBJS01000030.1"/>
</dbReference>
<dbReference type="GeneID" id="78528831"/>
<feature type="transmembrane region" description="Helical" evidence="2">
    <location>
        <begin position="53"/>
        <end position="73"/>
    </location>
</feature>
<reference evidence="3 4" key="1">
    <citation type="submission" date="2014-08" db="EMBL/GenBank/DDBJ databases">
        <title>Whole genome shotgun sequence of Sphingomonas paucimobilis NBRC 13935.</title>
        <authorList>
            <person name="Hosoyama A."/>
            <person name="Hashimoto M."/>
            <person name="Hosoyama Y."/>
            <person name="Noguchi M."/>
            <person name="Uohara A."/>
            <person name="Ohji S."/>
            <person name="Katano-Makiyama Y."/>
            <person name="Ichikawa N."/>
            <person name="Kimura A."/>
            <person name="Yamazoe A."/>
            <person name="Fujita N."/>
        </authorList>
    </citation>
    <scope>NUCLEOTIDE SEQUENCE [LARGE SCALE GENOMIC DNA]</scope>
    <source>
        <strain evidence="3 4">NBRC 13935</strain>
    </source>
</reference>
<evidence type="ECO:0000256" key="2">
    <source>
        <dbReference type="SAM" id="Phobius"/>
    </source>
</evidence>
<dbReference type="Proteomes" id="UP000032025">
    <property type="component" value="Unassembled WGS sequence"/>
</dbReference>
<proteinExistence type="predicted"/>
<comment type="caution">
    <text evidence="3">The sequence shown here is derived from an EMBL/GenBank/DDBJ whole genome shotgun (WGS) entry which is preliminary data.</text>
</comment>
<feature type="region of interest" description="Disordered" evidence="1">
    <location>
        <begin position="238"/>
        <end position="281"/>
    </location>
</feature>
<evidence type="ECO:0000313" key="3">
    <source>
        <dbReference type="EMBL" id="GAN14002.1"/>
    </source>
</evidence>
<name>A0A0C9NCH2_SPHPI</name>
<sequence length="342" mass="37307">MPDRLQTYRNQVSDAVDAWQANVCNPYIIAYNTAYKSYFETFNKQKDSDKARAELFVTAAAILPGSILMATAATSSLRVIAHRSALRLLAGRSTSRALGVYNAVANNATATFAIGKALDIVKDETGKAIKDSVVKAMSNSRDLLATDPLNRDKQLNSWLINHKLLAFDAADAIERSRSMSERDKERAYASLRAAPIANRPNGKIDPARLSPKIELGFYMVWLLDSDELFTETVPAGPYGGGGQATGKPIDVLPSSKDYPRGNTDPRRGPVQWVGVTRPGGDVEDQIDKLHKQVRGNAFYSPGGWFGKSDAGHARLKEVAAAERVLTWLSDMTQPLAPLGLRT</sequence>
<keyword evidence="2" id="KW-0472">Membrane</keyword>
<dbReference type="AlphaFoldDB" id="A0A0C9NCH2"/>
<evidence type="ECO:0000313" key="4">
    <source>
        <dbReference type="Proteomes" id="UP000032025"/>
    </source>
</evidence>